<organism evidence="3">
    <name type="scientific">Aplanochytrium stocchinoi</name>
    <dbReference type="NCBI Taxonomy" id="215587"/>
    <lineage>
        <taxon>Eukaryota</taxon>
        <taxon>Sar</taxon>
        <taxon>Stramenopiles</taxon>
        <taxon>Bigyra</taxon>
        <taxon>Labyrinthulomycetes</taxon>
        <taxon>Thraustochytrida</taxon>
        <taxon>Thraustochytriidae</taxon>
        <taxon>Aplanochytrium</taxon>
    </lineage>
</organism>
<sequence>MKACLLDLCGRRCKLGAQCPDNHYDPFTREIKMVEYKSTYCKHGYDCKSKLCPFSHSRAKQEEAQRELRNIKCPFSPCKEKNRRCPYYHDRSKSYSPVNQTQENRVVKSPASAGSPSHSSIDSKENNSRGMKRSLSSRSRSSMDDDYWNSRDAKRRMSTHSRLRIENEGRNRQTQGLKTGSGLSKKLDNIKKKIEARTVTGPKFTDPEGFHNKHLLIREFIEWINVFGKPLPKCCGINHITGGTIGTFYDRNPGFKESIKHVGGVQKLLYFSPRLKFITEKSSKKSYYVALNNGIPLDAWKAIEGAYVEVINAEKNNNKDEGEIITGTFLEKSAPQFPKEKMLASAFSPASCRIDASKPKTEKIINPNVFHKRDISEEELSLRKGIVILDLDNALLHFMKKKDFPEGAAQISEEIIEVGEDYKLALRCGAKTLVKSVKKLGLSVHIVTQNLEGEKIVAALAESDKKVWYGIPVHVVKDREPRSKRLGDIIKTKNHIPIDKIRSWTIILDDQEKCWAEEDVTQVIRLRKYDITNPISGKKKLLQEKQHLTSILLQVLEFSAERVNEERNEFYNVVKQKQ</sequence>
<gene>
    <name evidence="2" type="ORF">ASTO00021_LOCUS11046</name>
    <name evidence="3" type="ORF">ASTO00021_LOCUS11048</name>
</gene>
<name>A0A6S8DL76_9STRA</name>
<feature type="region of interest" description="Disordered" evidence="1">
    <location>
        <begin position="89"/>
        <end position="184"/>
    </location>
</feature>
<feature type="compositionally biased region" description="Polar residues" evidence="1">
    <location>
        <begin position="94"/>
        <end position="104"/>
    </location>
</feature>
<dbReference type="EMBL" id="HBIN01014594">
    <property type="protein sequence ID" value="CAE0440912.1"/>
    <property type="molecule type" value="Transcribed_RNA"/>
</dbReference>
<evidence type="ECO:0000313" key="3">
    <source>
        <dbReference type="EMBL" id="CAE0440914.1"/>
    </source>
</evidence>
<feature type="compositionally biased region" description="Low complexity" evidence="1">
    <location>
        <begin position="109"/>
        <end position="120"/>
    </location>
</feature>
<evidence type="ECO:0000313" key="2">
    <source>
        <dbReference type="EMBL" id="CAE0440912.1"/>
    </source>
</evidence>
<dbReference type="EMBL" id="HBIN01014596">
    <property type="protein sequence ID" value="CAE0440914.1"/>
    <property type="molecule type" value="Transcribed_RNA"/>
</dbReference>
<feature type="compositionally biased region" description="Polar residues" evidence="1">
    <location>
        <begin position="172"/>
        <end position="182"/>
    </location>
</feature>
<evidence type="ECO:0000256" key="1">
    <source>
        <dbReference type="SAM" id="MobiDB-lite"/>
    </source>
</evidence>
<proteinExistence type="predicted"/>
<feature type="compositionally biased region" description="Basic residues" evidence="1">
    <location>
        <begin position="153"/>
        <end position="162"/>
    </location>
</feature>
<reference evidence="3" key="1">
    <citation type="submission" date="2021-01" db="EMBL/GenBank/DDBJ databases">
        <authorList>
            <person name="Corre E."/>
            <person name="Pelletier E."/>
            <person name="Niang G."/>
            <person name="Scheremetjew M."/>
            <person name="Finn R."/>
            <person name="Kale V."/>
            <person name="Holt S."/>
            <person name="Cochrane G."/>
            <person name="Meng A."/>
            <person name="Brown T."/>
            <person name="Cohen L."/>
        </authorList>
    </citation>
    <scope>NUCLEOTIDE SEQUENCE</scope>
    <source>
        <strain evidence="3">GSBS06</strain>
    </source>
</reference>
<dbReference type="InterPro" id="IPR023214">
    <property type="entry name" value="HAD_sf"/>
</dbReference>
<accession>A0A6S8DL76</accession>
<protein>
    <submittedName>
        <fullName evidence="3">Uncharacterized protein</fullName>
    </submittedName>
</protein>
<dbReference type="AlphaFoldDB" id="A0A6S8DL76"/>
<dbReference type="Gene3D" id="3.40.50.1000">
    <property type="entry name" value="HAD superfamily/HAD-like"/>
    <property type="match status" value="1"/>
</dbReference>